<dbReference type="EMBL" id="BMAO01002423">
    <property type="protein sequence ID" value="GFQ80637.1"/>
    <property type="molecule type" value="Genomic_DNA"/>
</dbReference>
<keyword evidence="3" id="KW-1185">Reference proteome</keyword>
<feature type="transmembrane region" description="Helical" evidence="1">
    <location>
        <begin position="235"/>
        <end position="253"/>
    </location>
</feature>
<proteinExistence type="predicted"/>
<accession>A0A8X6FIL4</accession>
<keyword evidence="2" id="KW-0067">ATP-binding</keyword>
<reference evidence="2" key="1">
    <citation type="submission" date="2020-07" db="EMBL/GenBank/DDBJ databases">
        <title>Multicomponent nature underlies the extraordinary mechanical properties of spider dragline silk.</title>
        <authorList>
            <person name="Kono N."/>
            <person name="Nakamura H."/>
            <person name="Mori M."/>
            <person name="Yoshida Y."/>
            <person name="Ohtoshi R."/>
            <person name="Malay A.D."/>
            <person name="Moran D.A.P."/>
            <person name="Tomita M."/>
            <person name="Numata K."/>
            <person name="Arakawa K."/>
        </authorList>
    </citation>
    <scope>NUCLEOTIDE SEQUENCE</scope>
</reference>
<gene>
    <name evidence="2" type="primary">ABCA3</name>
    <name evidence="2" type="ORF">TNCT_88831</name>
</gene>
<dbReference type="GO" id="GO:0005524">
    <property type="term" value="F:ATP binding"/>
    <property type="evidence" value="ECO:0007669"/>
    <property type="project" value="UniProtKB-KW"/>
</dbReference>
<evidence type="ECO:0000313" key="2">
    <source>
        <dbReference type="EMBL" id="GFQ80637.1"/>
    </source>
</evidence>
<dbReference type="GO" id="GO:0140359">
    <property type="term" value="F:ABC-type transporter activity"/>
    <property type="evidence" value="ECO:0007669"/>
    <property type="project" value="InterPro"/>
</dbReference>
<dbReference type="PANTHER" id="PTHR19229:SF250">
    <property type="entry name" value="ABC TRANSPORTER DOMAIN-CONTAINING PROTEIN-RELATED"/>
    <property type="match status" value="1"/>
</dbReference>
<dbReference type="PANTHER" id="PTHR19229">
    <property type="entry name" value="ATP-BINDING CASSETTE TRANSPORTER SUBFAMILY A ABCA"/>
    <property type="match status" value="1"/>
</dbReference>
<dbReference type="Proteomes" id="UP000887116">
    <property type="component" value="Unassembled WGS sequence"/>
</dbReference>
<comment type="caution">
    <text evidence="2">The sequence shown here is derived from an EMBL/GenBank/DDBJ whole genome shotgun (WGS) entry which is preliminary data.</text>
</comment>
<sequence>MGEFKHFLLLMWKNFKKKLYHPLIIVIEICIPCLCLAELFIFHDYSHTESSISETIYQPYNINYIPNNNGTSEAILVFYSPKSPFFDKVMNDTARKLNFIPLGYDTESKMVEIYENSNSSVIAGIVFDNKLTEQLKTTKIIEFKIRPETIPGYFLNIDGLFPKVPVLGPLNKNSIWGTDYMTLGFLPLQHAVSMSLMSNLFPNSSKNIDDLYTVYMQRFPEPPYVQKDFRFKPKFIFIIFICLGYLLPIANLTKNVVHEKEKRLKEVFKVMGVANWMNLTAWDSTFSTFFSTVKVLGHPLLGSSSKDLFPCLNSLNQLNTVPCEGEISRKVEERLWKHSTVVKPFEKLQENHGAPSFSV</sequence>
<keyword evidence="1" id="KW-0472">Membrane</keyword>
<protein>
    <submittedName>
        <fullName evidence="2">ATP-binding cassette sub-family A member 3</fullName>
    </submittedName>
</protein>
<dbReference type="OrthoDB" id="10255969at2759"/>
<evidence type="ECO:0000313" key="3">
    <source>
        <dbReference type="Proteomes" id="UP000887116"/>
    </source>
</evidence>
<keyword evidence="1" id="KW-1133">Transmembrane helix</keyword>
<dbReference type="GO" id="GO:0005319">
    <property type="term" value="F:lipid transporter activity"/>
    <property type="evidence" value="ECO:0007669"/>
    <property type="project" value="TreeGrafter"/>
</dbReference>
<organism evidence="2 3">
    <name type="scientific">Trichonephila clavata</name>
    <name type="common">Joro spider</name>
    <name type="synonym">Nephila clavata</name>
    <dbReference type="NCBI Taxonomy" id="2740835"/>
    <lineage>
        <taxon>Eukaryota</taxon>
        <taxon>Metazoa</taxon>
        <taxon>Ecdysozoa</taxon>
        <taxon>Arthropoda</taxon>
        <taxon>Chelicerata</taxon>
        <taxon>Arachnida</taxon>
        <taxon>Araneae</taxon>
        <taxon>Araneomorphae</taxon>
        <taxon>Entelegynae</taxon>
        <taxon>Araneoidea</taxon>
        <taxon>Nephilidae</taxon>
        <taxon>Trichonephila</taxon>
    </lineage>
</organism>
<keyword evidence="1" id="KW-0812">Transmembrane</keyword>
<keyword evidence="2" id="KW-0547">Nucleotide-binding</keyword>
<dbReference type="InterPro" id="IPR026082">
    <property type="entry name" value="ABCA"/>
</dbReference>
<name>A0A8X6FIL4_TRICU</name>
<feature type="transmembrane region" description="Helical" evidence="1">
    <location>
        <begin position="20"/>
        <end position="42"/>
    </location>
</feature>
<dbReference type="GO" id="GO:0016020">
    <property type="term" value="C:membrane"/>
    <property type="evidence" value="ECO:0007669"/>
    <property type="project" value="InterPro"/>
</dbReference>
<dbReference type="AlphaFoldDB" id="A0A8X6FIL4"/>
<evidence type="ECO:0000256" key="1">
    <source>
        <dbReference type="SAM" id="Phobius"/>
    </source>
</evidence>